<accession>A0A2U1Q4L9</accession>
<keyword evidence="1" id="KW-0812">Transmembrane</keyword>
<protein>
    <submittedName>
        <fullName evidence="2">Uncharacterized protein</fullName>
    </submittedName>
</protein>
<name>A0A2U1Q4L9_ARTAN</name>
<sequence length="91" mass="9984">MDSLNGYLMVTEVVVVVDGGEEGWRLKKIDYVEEGVVWVLNHIVEDLFQGHPICKRKLKELLGHTPSQVVAGDVLGILVACLCCLGFFGAI</sequence>
<gene>
    <name evidence="2" type="ORF">CTI12_AA076200</name>
</gene>
<dbReference type="OrthoDB" id="1716650at2759"/>
<dbReference type="PANTHER" id="PTHR31446:SF29">
    <property type="entry name" value="ACID PHOSPHATASE_VANADIUM-DEPENDENT HALOPEROXIDASE-RELATED PROTEIN"/>
    <property type="match status" value="1"/>
</dbReference>
<dbReference type="Proteomes" id="UP000245207">
    <property type="component" value="Unassembled WGS sequence"/>
</dbReference>
<proteinExistence type="predicted"/>
<dbReference type="AlphaFoldDB" id="A0A2U1Q4L9"/>
<keyword evidence="3" id="KW-1185">Reference proteome</keyword>
<evidence type="ECO:0000313" key="2">
    <source>
        <dbReference type="EMBL" id="PWA92946.1"/>
    </source>
</evidence>
<dbReference type="EMBL" id="PKPP01000423">
    <property type="protein sequence ID" value="PWA92946.1"/>
    <property type="molecule type" value="Genomic_DNA"/>
</dbReference>
<organism evidence="2 3">
    <name type="scientific">Artemisia annua</name>
    <name type="common">Sweet wormwood</name>
    <dbReference type="NCBI Taxonomy" id="35608"/>
    <lineage>
        <taxon>Eukaryota</taxon>
        <taxon>Viridiplantae</taxon>
        <taxon>Streptophyta</taxon>
        <taxon>Embryophyta</taxon>
        <taxon>Tracheophyta</taxon>
        <taxon>Spermatophyta</taxon>
        <taxon>Magnoliopsida</taxon>
        <taxon>eudicotyledons</taxon>
        <taxon>Gunneridae</taxon>
        <taxon>Pentapetalae</taxon>
        <taxon>asterids</taxon>
        <taxon>campanulids</taxon>
        <taxon>Asterales</taxon>
        <taxon>Asteraceae</taxon>
        <taxon>Asteroideae</taxon>
        <taxon>Anthemideae</taxon>
        <taxon>Artemisiinae</taxon>
        <taxon>Artemisia</taxon>
    </lineage>
</organism>
<evidence type="ECO:0000256" key="1">
    <source>
        <dbReference type="SAM" id="Phobius"/>
    </source>
</evidence>
<dbReference type="PANTHER" id="PTHR31446">
    <property type="entry name" value="ACID PHOSPHATASE/VANADIUM-DEPENDENT HALOPEROXIDASE-RELATED PROTEIN"/>
    <property type="match status" value="1"/>
</dbReference>
<dbReference type="Pfam" id="PF02681">
    <property type="entry name" value="DUF212"/>
    <property type="match status" value="1"/>
</dbReference>
<dbReference type="InterPro" id="IPR003832">
    <property type="entry name" value="DUF212"/>
</dbReference>
<evidence type="ECO:0000313" key="3">
    <source>
        <dbReference type="Proteomes" id="UP000245207"/>
    </source>
</evidence>
<keyword evidence="1" id="KW-1133">Transmembrane helix</keyword>
<keyword evidence="1" id="KW-0472">Membrane</keyword>
<dbReference type="STRING" id="35608.A0A2U1Q4L9"/>
<reference evidence="2 3" key="1">
    <citation type="journal article" date="2018" name="Mol. Plant">
        <title>The genome of Artemisia annua provides insight into the evolution of Asteraceae family and artemisinin biosynthesis.</title>
        <authorList>
            <person name="Shen Q."/>
            <person name="Zhang L."/>
            <person name="Liao Z."/>
            <person name="Wang S."/>
            <person name="Yan T."/>
            <person name="Shi P."/>
            <person name="Liu M."/>
            <person name="Fu X."/>
            <person name="Pan Q."/>
            <person name="Wang Y."/>
            <person name="Lv Z."/>
            <person name="Lu X."/>
            <person name="Zhang F."/>
            <person name="Jiang W."/>
            <person name="Ma Y."/>
            <person name="Chen M."/>
            <person name="Hao X."/>
            <person name="Li L."/>
            <person name="Tang Y."/>
            <person name="Lv G."/>
            <person name="Zhou Y."/>
            <person name="Sun X."/>
            <person name="Brodelius P.E."/>
            <person name="Rose J.K.C."/>
            <person name="Tang K."/>
        </authorList>
    </citation>
    <scope>NUCLEOTIDE SEQUENCE [LARGE SCALE GENOMIC DNA]</scope>
    <source>
        <strain evidence="3">cv. Huhao1</strain>
        <tissue evidence="2">Leaf</tissue>
    </source>
</reference>
<comment type="caution">
    <text evidence="2">The sequence shown here is derived from an EMBL/GenBank/DDBJ whole genome shotgun (WGS) entry which is preliminary data.</text>
</comment>
<feature type="transmembrane region" description="Helical" evidence="1">
    <location>
        <begin position="69"/>
        <end position="90"/>
    </location>
</feature>